<evidence type="ECO:0000313" key="6">
    <source>
        <dbReference type="Proteomes" id="UP000620124"/>
    </source>
</evidence>
<name>A0A8H6XV18_9AGAR</name>
<dbReference type="AlphaFoldDB" id="A0A8H6XV18"/>
<dbReference type="EMBL" id="JACAZI010000012">
    <property type="protein sequence ID" value="KAF7346897.1"/>
    <property type="molecule type" value="Genomic_DNA"/>
</dbReference>
<dbReference type="InterPro" id="IPR036322">
    <property type="entry name" value="WD40_repeat_dom_sf"/>
</dbReference>
<feature type="compositionally biased region" description="Gly residues" evidence="4">
    <location>
        <begin position="19"/>
        <end position="37"/>
    </location>
</feature>
<comment type="caution">
    <text evidence="5">The sequence shown here is derived from an EMBL/GenBank/DDBJ whole genome shotgun (WGS) entry which is preliminary data.</text>
</comment>
<keyword evidence="2" id="KW-0677">Repeat</keyword>
<feature type="repeat" description="WD" evidence="3">
    <location>
        <begin position="164"/>
        <end position="205"/>
    </location>
</feature>
<dbReference type="InterPro" id="IPR019775">
    <property type="entry name" value="WD40_repeat_CS"/>
</dbReference>
<protein>
    <submittedName>
        <fullName evidence="5">NACHT-domain-containing protein</fullName>
    </submittedName>
</protein>
<dbReference type="InterPro" id="IPR001680">
    <property type="entry name" value="WD40_rpt"/>
</dbReference>
<dbReference type="Gene3D" id="2.130.10.10">
    <property type="entry name" value="YVTN repeat-like/Quinoprotein amine dehydrogenase"/>
    <property type="match status" value="1"/>
</dbReference>
<evidence type="ECO:0000256" key="2">
    <source>
        <dbReference type="ARBA" id="ARBA00022737"/>
    </source>
</evidence>
<evidence type="ECO:0000256" key="3">
    <source>
        <dbReference type="PROSITE-ProRule" id="PRU00221"/>
    </source>
</evidence>
<accession>A0A8H6XV18</accession>
<evidence type="ECO:0000313" key="5">
    <source>
        <dbReference type="EMBL" id="KAF7346897.1"/>
    </source>
</evidence>
<dbReference type="InterPro" id="IPR050349">
    <property type="entry name" value="WD_LIS1/nudF_dynein_reg"/>
</dbReference>
<gene>
    <name evidence="5" type="ORF">MVEN_01442000</name>
</gene>
<keyword evidence="6" id="KW-1185">Reference proteome</keyword>
<dbReference type="Pfam" id="PF00400">
    <property type="entry name" value="WD40"/>
    <property type="match status" value="1"/>
</dbReference>
<keyword evidence="1 3" id="KW-0853">WD repeat</keyword>
<dbReference type="PROSITE" id="PS50294">
    <property type="entry name" value="WD_REPEATS_REGION"/>
    <property type="match status" value="1"/>
</dbReference>
<dbReference type="Gene3D" id="3.40.50.300">
    <property type="entry name" value="P-loop containing nucleotide triphosphate hydrolases"/>
    <property type="match status" value="1"/>
</dbReference>
<dbReference type="PANTHER" id="PTHR44129">
    <property type="entry name" value="WD REPEAT-CONTAINING PROTEIN POP1"/>
    <property type="match status" value="1"/>
</dbReference>
<organism evidence="5 6">
    <name type="scientific">Mycena venus</name>
    <dbReference type="NCBI Taxonomy" id="2733690"/>
    <lineage>
        <taxon>Eukaryota</taxon>
        <taxon>Fungi</taxon>
        <taxon>Dikarya</taxon>
        <taxon>Basidiomycota</taxon>
        <taxon>Agaricomycotina</taxon>
        <taxon>Agaricomycetes</taxon>
        <taxon>Agaricomycetidae</taxon>
        <taxon>Agaricales</taxon>
        <taxon>Marasmiineae</taxon>
        <taxon>Mycenaceae</taxon>
        <taxon>Mycena</taxon>
    </lineage>
</organism>
<dbReference type="Proteomes" id="UP000620124">
    <property type="component" value="Unassembled WGS sequence"/>
</dbReference>
<feature type="region of interest" description="Disordered" evidence="4">
    <location>
        <begin position="19"/>
        <end position="40"/>
    </location>
</feature>
<dbReference type="SUPFAM" id="SSF52540">
    <property type="entry name" value="P-loop containing nucleoside triphosphate hydrolases"/>
    <property type="match status" value="1"/>
</dbReference>
<dbReference type="SUPFAM" id="SSF50978">
    <property type="entry name" value="WD40 repeat-like"/>
    <property type="match status" value="1"/>
</dbReference>
<dbReference type="InterPro" id="IPR015943">
    <property type="entry name" value="WD40/YVTN_repeat-like_dom_sf"/>
</dbReference>
<proteinExistence type="predicted"/>
<dbReference type="InterPro" id="IPR027417">
    <property type="entry name" value="P-loop_NTPase"/>
</dbReference>
<reference evidence="5" key="1">
    <citation type="submission" date="2020-05" db="EMBL/GenBank/DDBJ databases">
        <title>Mycena genomes resolve the evolution of fungal bioluminescence.</title>
        <authorList>
            <person name="Tsai I.J."/>
        </authorList>
    </citation>
    <scope>NUCLEOTIDE SEQUENCE</scope>
    <source>
        <strain evidence="5">CCC161011</strain>
    </source>
</reference>
<evidence type="ECO:0000256" key="4">
    <source>
        <dbReference type="SAM" id="MobiDB-lite"/>
    </source>
</evidence>
<dbReference type="SMART" id="SM00320">
    <property type="entry name" value="WD40"/>
    <property type="match status" value="1"/>
</dbReference>
<dbReference type="OrthoDB" id="3266532at2759"/>
<dbReference type="PROSITE" id="PS50082">
    <property type="entry name" value="WD_REPEATS_2"/>
    <property type="match status" value="1"/>
</dbReference>
<dbReference type="PROSITE" id="PS00678">
    <property type="entry name" value="WD_REPEATS_1"/>
    <property type="match status" value="1"/>
</dbReference>
<evidence type="ECO:0000256" key="1">
    <source>
        <dbReference type="ARBA" id="ARBA00022574"/>
    </source>
</evidence>
<sequence>MSHQDSEFHTVNQNIYGGMGGRGGVGGKQGGSGGAGEGPRITYGSIQTQHLIMNNFGIEQMNFQGIDRKFDKGNTREALASLKCVAARYNAANTPEKCMDGTRVNIIRDLVASLTSTPDSIRLVMLSGVAGSGKSTIAKTVATILAEEKDTLAASFFFSRDHTDQGHTHWVTSVAFSPDGKQIVSGSNDNTVRIWDAETGAALRGAIGGAHQSGHLSCILT</sequence>